<dbReference type="InterPro" id="IPR012337">
    <property type="entry name" value="RNaseH-like_sf"/>
</dbReference>
<dbReference type="Gene3D" id="3.30.420.10">
    <property type="entry name" value="Ribonuclease H-like superfamily/Ribonuclease H"/>
    <property type="match status" value="1"/>
</dbReference>
<feature type="region of interest" description="Disordered" evidence="1">
    <location>
        <begin position="700"/>
        <end position="756"/>
    </location>
</feature>
<dbReference type="EMBL" id="QGNW01001954">
    <property type="protein sequence ID" value="RVW27361.1"/>
    <property type="molecule type" value="Genomic_DNA"/>
</dbReference>
<feature type="compositionally biased region" description="Pro residues" evidence="1">
    <location>
        <begin position="725"/>
        <end position="735"/>
    </location>
</feature>
<dbReference type="PROSITE" id="PS50994">
    <property type="entry name" value="INTEGRASE"/>
    <property type="match status" value="1"/>
</dbReference>
<organism evidence="3 4">
    <name type="scientific">Vitis vinifera</name>
    <name type="common">Grape</name>
    <dbReference type="NCBI Taxonomy" id="29760"/>
    <lineage>
        <taxon>Eukaryota</taxon>
        <taxon>Viridiplantae</taxon>
        <taxon>Streptophyta</taxon>
        <taxon>Embryophyta</taxon>
        <taxon>Tracheophyta</taxon>
        <taxon>Spermatophyta</taxon>
        <taxon>Magnoliopsida</taxon>
        <taxon>eudicotyledons</taxon>
        <taxon>Gunneridae</taxon>
        <taxon>Pentapetalae</taxon>
        <taxon>rosids</taxon>
        <taxon>Vitales</taxon>
        <taxon>Vitaceae</taxon>
        <taxon>Viteae</taxon>
        <taxon>Vitis</taxon>
    </lineage>
</organism>
<dbReference type="InterPro" id="IPR036397">
    <property type="entry name" value="RNaseH_sf"/>
</dbReference>
<dbReference type="Pfam" id="PF00665">
    <property type="entry name" value="rve"/>
    <property type="match status" value="1"/>
</dbReference>
<gene>
    <name evidence="3" type="primary">gag-pol_195</name>
    <name evidence="3" type="ORF">CK203_109413</name>
</gene>
<dbReference type="GO" id="GO:0003676">
    <property type="term" value="F:nucleic acid binding"/>
    <property type="evidence" value="ECO:0007669"/>
    <property type="project" value="InterPro"/>
</dbReference>
<dbReference type="PANTHER" id="PTHR47266">
    <property type="entry name" value="ENDONUCLEASE-RELATED"/>
    <property type="match status" value="1"/>
</dbReference>
<dbReference type="InterPro" id="IPR052160">
    <property type="entry name" value="Gypsy_RT_Integrase-like"/>
</dbReference>
<sequence>MLFHGTPRDCPWAYYLKARHEVDKAKVELIIKLPSVTTVKGVRQFLGHVRSYSWAKRRWKALCDLLWSFIVIFTNHSALKYQLTKLDAKAKLIILASRVQSSDQGQEMSRECEAAPWYAHIANYLVTGEVPSEWKAQDKKLCSKWVEVIPCKTNDHRVVLKFLKENIFSRFRVPKAIISDGGTHFCNKSFETLLAKYGVKHKVSTPYHPQTSGQVELANQEIKNILMKVVNMNRRDWSVKLHNSLWAYRITYKTILGMSPYRLVYGKACHLPVEVEYKAWWAIKKLNMDLSKAGMKRFLDLNEMEELRNDAYNNSNIAKQRLKRWHDQKVEVKVDRSFTIQQVHSNGVVNYSIPTAPGVLKSMVIILNHSWSLFLETKRKSSSLSHIKLNKTNVSINLFSIGRPVANHSKRQPTPLTPFRTWRTLEEAIPTLHCLAHHGQEPPLRGIRHLKPPRPRPFHLLRVECPLTLLSANTRHKDHRFLHPLRAQHAALQLRGSEPQDLRPGESLSMHSLILKPQPILSVLSGISPEAIIKSPMVTVPPIEGNSDCRARPFHSKLCFDLKAAPGVLPPFTSNIDGRQGILEVRHIAEALHIPYELVIQHIFGSGSYISTGHGPHPIQETSGDSILLCKELPPGMLLWFIGRSYREPTLFHCCFEATLSHIGAHGLLTEPHLERHHHCRDHFTLDKWTQLAGYSAPLGALPRPAPPMPPQAKHAQQDELPTESVPPAPAPPMPEATSTTPSTTLPVPPAAPSTSKASIIISGTDFVLWYIYSKH</sequence>
<dbReference type="SUPFAM" id="SSF53098">
    <property type="entry name" value="Ribonuclease H-like"/>
    <property type="match status" value="1"/>
</dbReference>
<accession>A0A438CW12</accession>
<dbReference type="GO" id="GO:0015074">
    <property type="term" value="P:DNA integration"/>
    <property type="evidence" value="ECO:0007669"/>
    <property type="project" value="InterPro"/>
</dbReference>
<evidence type="ECO:0000313" key="3">
    <source>
        <dbReference type="EMBL" id="RVW27361.1"/>
    </source>
</evidence>
<reference evidence="3 4" key="1">
    <citation type="journal article" date="2018" name="PLoS Genet.">
        <title>Population sequencing reveals clonal diversity and ancestral inbreeding in the grapevine cultivar Chardonnay.</title>
        <authorList>
            <person name="Roach M.J."/>
            <person name="Johnson D.L."/>
            <person name="Bohlmann J."/>
            <person name="van Vuuren H.J."/>
            <person name="Jones S.J."/>
            <person name="Pretorius I.S."/>
            <person name="Schmidt S.A."/>
            <person name="Borneman A.R."/>
        </authorList>
    </citation>
    <scope>NUCLEOTIDE SEQUENCE [LARGE SCALE GENOMIC DNA]</scope>
    <source>
        <strain evidence="4">cv. Chardonnay</strain>
        <tissue evidence="3">Leaf</tissue>
    </source>
</reference>
<proteinExistence type="predicted"/>
<comment type="caution">
    <text evidence="3">The sequence shown here is derived from an EMBL/GenBank/DDBJ whole genome shotgun (WGS) entry which is preliminary data.</text>
</comment>
<evidence type="ECO:0000256" key="1">
    <source>
        <dbReference type="SAM" id="MobiDB-lite"/>
    </source>
</evidence>
<evidence type="ECO:0000313" key="4">
    <source>
        <dbReference type="Proteomes" id="UP000288805"/>
    </source>
</evidence>
<protein>
    <submittedName>
        <fullName evidence="3">Gag-Pol polyprotein</fullName>
    </submittedName>
</protein>
<dbReference type="Proteomes" id="UP000288805">
    <property type="component" value="Unassembled WGS sequence"/>
</dbReference>
<dbReference type="AlphaFoldDB" id="A0A438CW12"/>
<feature type="compositionally biased region" description="Low complexity" evidence="1">
    <location>
        <begin position="736"/>
        <end position="746"/>
    </location>
</feature>
<evidence type="ECO:0000259" key="2">
    <source>
        <dbReference type="PROSITE" id="PS50994"/>
    </source>
</evidence>
<name>A0A438CW12_VITVI</name>
<dbReference type="InterPro" id="IPR001584">
    <property type="entry name" value="Integrase_cat-core"/>
</dbReference>
<feature type="domain" description="Integrase catalytic" evidence="2">
    <location>
        <begin position="107"/>
        <end position="268"/>
    </location>
</feature>